<dbReference type="Proteomes" id="UP000700706">
    <property type="component" value="Unassembled WGS sequence"/>
</dbReference>
<protein>
    <submittedName>
        <fullName evidence="1">Uncharacterized protein</fullName>
    </submittedName>
</protein>
<comment type="caution">
    <text evidence="1">The sequence shown here is derived from an EMBL/GenBank/DDBJ whole genome shotgun (WGS) entry which is preliminary data.</text>
</comment>
<reference evidence="1" key="1">
    <citation type="submission" date="2020-06" db="EMBL/GenBank/DDBJ databases">
        <title>Stable isotope informed genome-resolved metagenomics uncovers potential trophic interactions in rhizosphere soil.</title>
        <authorList>
            <person name="Starr E.P."/>
            <person name="Shi S."/>
            <person name="Blazewicz S.J."/>
            <person name="Koch B.J."/>
            <person name="Probst A.J."/>
            <person name="Hungate B.A."/>
            <person name="Pett-Ridge J."/>
            <person name="Firestone M.K."/>
            <person name="Banfield J.F."/>
        </authorList>
    </citation>
    <scope>NUCLEOTIDE SEQUENCE</scope>
    <source>
        <strain evidence="1">YM_69_17</strain>
    </source>
</reference>
<dbReference type="PROSITE" id="PS51257">
    <property type="entry name" value="PROKAR_LIPOPROTEIN"/>
    <property type="match status" value="1"/>
</dbReference>
<accession>A0A952FVW3</accession>
<proteinExistence type="predicted"/>
<sequence>MSVKEGENQAMRRRNLGIFSMALLSASIAGCVNSEASKNAKTWIGVPAQELISQIGQPAESETSGGLLKYTYYDSATSTVQKTNDYTTLGPGPGPNGVTVYQHSDPYLEDVTYTCRNVYYIDGAGKIVDAYASGDCQ</sequence>
<name>A0A952FVW3_9PROT</name>
<evidence type="ECO:0000313" key="2">
    <source>
        <dbReference type="Proteomes" id="UP000700706"/>
    </source>
</evidence>
<evidence type="ECO:0000313" key="1">
    <source>
        <dbReference type="EMBL" id="MBW8729394.1"/>
    </source>
</evidence>
<dbReference type="EMBL" id="JAEKLZ010000528">
    <property type="protein sequence ID" value="MBW8729394.1"/>
    <property type="molecule type" value="Genomic_DNA"/>
</dbReference>
<organism evidence="1 2">
    <name type="scientific">Inquilinus limosus</name>
    <dbReference type="NCBI Taxonomy" id="171674"/>
    <lineage>
        <taxon>Bacteria</taxon>
        <taxon>Pseudomonadati</taxon>
        <taxon>Pseudomonadota</taxon>
        <taxon>Alphaproteobacteria</taxon>
        <taxon>Rhodospirillales</taxon>
        <taxon>Rhodospirillaceae</taxon>
        <taxon>Inquilinus</taxon>
    </lineage>
</organism>
<gene>
    <name evidence="1" type="ORF">JF625_30125</name>
</gene>
<dbReference type="AlphaFoldDB" id="A0A952FVW3"/>